<keyword evidence="4 8" id="KW-0812">Transmembrane</keyword>
<evidence type="ECO:0000313" key="10">
    <source>
        <dbReference type="Proteomes" id="UP001164718"/>
    </source>
</evidence>
<gene>
    <name evidence="9" type="primary">mreD</name>
    <name evidence="9" type="ORF">OE104_02590</name>
</gene>
<feature type="transmembrane region" description="Helical" evidence="8">
    <location>
        <begin position="58"/>
        <end position="81"/>
    </location>
</feature>
<dbReference type="AlphaFoldDB" id="A0A9E8RV30"/>
<keyword evidence="6 8" id="KW-1133">Transmembrane helix</keyword>
<keyword evidence="3" id="KW-1003">Cell membrane</keyword>
<evidence type="ECO:0000256" key="3">
    <source>
        <dbReference type="ARBA" id="ARBA00022475"/>
    </source>
</evidence>
<evidence type="ECO:0000256" key="6">
    <source>
        <dbReference type="ARBA" id="ARBA00022989"/>
    </source>
</evidence>
<dbReference type="GO" id="GO:0008360">
    <property type="term" value="P:regulation of cell shape"/>
    <property type="evidence" value="ECO:0007669"/>
    <property type="project" value="UniProtKB-KW"/>
</dbReference>
<evidence type="ECO:0000256" key="7">
    <source>
        <dbReference type="ARBA" id="ARBA00023136"/>
    </source>
</evidence>
<evidence type="ECO:0000256" key="8">
    <source>
        <dbReference type="SAM" id="Phobius"/>
    </source>
</evidence>
<dbReference type="Pfam" id="PF04093">
    <property type="entry name" value="MreD"/>
    <property type="match status" value="1"/>
</dbReference>
<dbReference type="EMBL" id="CP106878">
    <property type="protein sequence ID" value="WAA10245.1"/>
    <property type="molecule type" value="Genomic_DNA"/>
</dbReference>
<reference evidence="9" key="1">
    <citation type="submission" date="2022-09" db="EMBL/GenBank/DDBJ databases">
        <title>Complete Genomes of Fervidibacillus albus and Fervidibacillus halotolerans isolated from tidal flat sediments.</title>
        <authorList>
            <person name="Kwon K.K."/>
            <person name="Yang S.-H."/>
            <person name="Park M.J."/>
            <person name="Oh H.-M."/>
        </authorList>
    </citation>
    <scope>NUCLEOTIDE SEQUENCE</scope>
    <source>
        <strain evidence="9">MEBiC13591</strain>
    </source>
</reference>
<dbReference type="RefSeq" id="WP_275418029.1">
    <property type="nucleotide sequence ID" value="NZ_CP106878.1"/>
</dbReference>
<evidence type="ECO:0000256" key="1">
    <source>
        <dbReference type="ARBA" id="ARBA00004651"/>
    </source>
</evidence>
<feature type="transmembrane region" description="Helical" evidence="8">
    <location>
        <begin position="101"/>
        <end position="123"/>
    </location>
</feature>
<dbReference type="GO" id="GO:0005886">
    <property type="term" value="C:plasma membrane"/>
    <property type="evidence" value="ECO:0007669"/>
    <property type="project" value="UniProtKB-SubCell"/>
</dbReference>
<feature type="transmembrane region" description="Helical" evidence="8">
    <location>
        <begin position="34"/>
        <end position="52"/>
    </location>
</feature>
<evidence type="ECO:0000256" key="4">
    <source>
        <dbReference type="ARBA" id="ARBA00022692"/>
    </source>
</evidence>
<comment type="similarity">
    <text evidence="2">Belongs to the MreD family.</text>
</comment>
<keyword evidence="5" id="KW-0133">Cell shape</keyword>
<keyword evidence="7 8" id="KW-0472">Membrane</keyword>
<keyword evidence="10" id="KW-1185">Reference proteome</keyword>
<feature type="transmembrane region" description="Helical" evidence="8">
    <location>
        <begin position="6"/>
        <end position="25"/>
    </location>
</feature>
<feature type="transmembrane region" description="Helical" evidence="8">
    <location>
        <begin position="135"/>
        <end position="159"/>
    </location>
</feature>
<sequence length="179" mass="21428">MKNKWWIPIITVFLFSIESNFTNFFPSHFFSEHWVFIPHFLLLFFMLEAIYYDEKSAYIYAFLVGLVVDIVFVEILGIYLFWYPATVYVISKMMKSVHSHFIIVTIISLIGITIFDFGIYAFYYALQITGQSIQYFVSARLIPTLLLNFSFYVIVFFPFRKYFKKLKKKKDEEKGMFQS</sequence>
<organism evidence="9 10">
    <name type="scientific">Fervidibacillus albus</name>
    <dbReference type="NCBI Taxonomy" id="2980026"/>
    <lineage>
        <taxon>Bacteria</taxon>
        <taxon>Bacillati</taxon>
        <taxon>Bacillota</taxon>
        <taxon>Bacilli</taxon>
        <taxon>Bacillales</taxon>
        <taxon>Bacillaceae</taxon>
        <taxon>Fervidibacillus</taxon>
    </lineage>
</organism>
<evidence type="ECO:0000313" key="9">
    <source>
        <dbReference type="EMBL" id="WAA10245.1"/>
    </source>
</evidence>
<evidence type="ECO:0000256" key="2">
    <source>
        <dbReference type="ARBA" id="ARBA00007776"/>
    </source>
</evidence>
<dbReference type="NCBIfam" id="TIGR03426">
    <property type="entry name" value="shape_MreD"/>
    <property type="match status" value="1"/>
</dbReference>
<comment type="subcellular location">
    <subcellularLocation>
        <location evidence="1">Cell membrane</location>
        <topology evidence="1">Multi-pass membrane protein</topology>
    </subcellularLocation>
</comment>
<proteinExistence type="inferred from homology"/>
<evidence type="ECO:0000256" key="5">
    <source>
        <dbReference type="ARBA" id="ARBA00022960"/>
    </source>
</evidence>
<dbReference type="KEGG" id="faf:OE104_02590"/>
<name>A0A9E8RV30_9BACI</name>
<dbReference type="Proteomes" id="UP001164718">
    <property type="component" value="Chromosome"/>
</dbReference>
<accession>A0A9E8RV30</accession>
<dbReference type="InterPro" id="IPR007227">
    <property type="entry name" value="Cell_shape_determining_MreD"/>
</dbReference>
<protein>
    <submittedName>
        <fullName evidence="9">Rod shape-determining protein MreD</fullName>
    </submittedName>
</protein>